<comment type="caution">
    <text evidence="1">The sequence shown here is derived from an EMBL/GenBank/DDBJ whole genome shotgun (WGS) entry which is preliminary data.</text>
</comment>
<evidence type="ECO:0000313" key="1">
    <source>
        <dbReference type="EMBL" id="PST39801.1"/>
    </source>
</evidence>
<dbReference type="GeneID" id="77471233"/>
<dbReference type="Pfam" id="PF05045">
    <property type="entry name" value="RgpF"/>
    <property type="match status" value="1"/>
</dbReference>
<sequence>MKVINNKRLGIYFFYDKQGIVDRFVPYFLDDLCKNLTKLIIICNGKLNDEGKEILSKYGEVIVRENKGFDVWAYKTALQHVGWEELETYEEVVMLNSTIMGPMYSLSETFTKMNDKDLDFWGLTKYFKYDGDPFGCIEYGYIPDHIQSHFIVCRNSLVKSKDFHDYWDHMPMIHNYSEAIGKHEAIFTKHFADMGYKWDVSVNVDELRNYSGYPLMMCPTKLIKEYRCPIFKRRSFFHDKDDYLRNTTGESVTELYNYIKNETDYNEDFIWEAILRDYHQSDIVKNMNLTYIMPSKVKYQNTFKSKIALVIHLYFPDLLEENRHYIESMPKDADIYITTNTQEKKQAIEKAYKDLQYNHLEVRIIENRGRDVSSLLVGVKDVIMNYDLVCFAHDKKTAQVKPGTSGASFAYKCFENTLSNNNYVENIISTFEQNPRLGLLTPPEPNHDAFFPTCGFEWGPNFDNTKKLADELGLTVPMSAYKSPVAPLGTMFWFRPKAMQPLYAKDWEYNDFPPEPNGIDGSLLHAIERIYPFIVQQAGYYPAVAMTEEFAAIEYQNLHHYVQGYNRVMVGNGVGPYYKQMMGEMNYIMVMQHSCKYLIKKLIKNILKKIFPLSFLKAVKKKVKKEDK</sequence>
<proteinExistence type="predicted"/>
<dbReference type="InterPro" id="IPR007739">
    <property type="entry name" value="RgpF"/>
</dbReference>
<evidence type="ECO:0000313" key="2">
    <source>
        <dbReference type="Proteomes" id="UP000241201"/>
    </source>
</evidence>
<name>A0A2T3FX23_9FIRM</name>
<gene>
    <name evidence="1" type="ORF">C7U55_09035</name>
</gene>
<dbReference type="AlphaFoldDB" id="A0A2T3FX23"/>
<dbReference type="EMBL" id="PYLP01000011">
    <property type="protein sequence ID" value="PST39801.1"/>
    <property type="molecule type" value="Genomic_DNA"/>
</dbReference>
<keyword evidence="2" id="KW-1185">Reference proteome</keyword>
<protein>
    <submittedName>
        <fullName evidence="1">Rhamnan synthesis protein F</fullName>
    </submittedName>
</protein>
<accession>A0A2T3FX23</accession>
<reference evidence="2" key="1">
    <citation type="submission" date="2018-03" db="EMBL/GenBank/DDBJ databases">
        <title>Lachnoclostridium SNUG30370 gen.nov., sp.nov., isolated from human faeces.</title>
        <authorList>
            <person name="Seo B."/>
            <person name="Jeon K."/>
            <person name="Ko G."/>
        </authorList>
    </citation>
    <scope>NUCLEOTIDE SEQUENCE [LARGE SCALE GENOMIC DNA]</scope>
    <source>
        <strain evidence="2">SNUG30370</strain>
    </source>
</reference>
<dbReference type="Proteomes" id="UP000241201">
    <property type="component" value="Unassembled WGS sequence"/>
</dbReference>
<dbReference type="RefSeq" id="WP_106988286.1">
    <property type="nucleotide sequence ID" value="NZ_DAWBWI010000232.1"/>
</dbReference>
<organism evidence="1 2">
    <name type="scientific">Faecalibacillus faecis</name>
    <dbReference type="NCBI Taxonomy" id="1982628"/>
    <lineage>
        <taxon>Bacteria</taxon>
        <taxon>Bacillati</taxon>
        <taxon>Bacillota</taxon>
        <taxon>Erysipelotrichia</taxon>
        <taxon>Erysipelotrichales</taxon>
        <taxon>Coprobacillaceae</taxon>
        <taxon>Faecalibacillus</taxon>
    </lineage>
</organism>